<dbReference type="PANTHER" id="PTHR46268">
    <property type="entry name" value="STRESS RESPONSE PROTEIN NHAX"/>
    <property type="match status" value="1"/>
</dbReference>
<dbReference type="STRING" id="443218.AS9A_2543"/>
<dbReference type="PRINTS" id="PR01438">
    <property type="entry name" value="UNVRSLSTRESS"/>
</dbReference>
<evidence type="ECO:0000313" key="6">
    <source>
        <dbReference type="Proteomes" id="UP000009235"/>
    </source>
</evidence>
<evidence type="ECO:0000259" key="4">
    <source>
        <dbReference type="Pfam" id="PF00582"/>
    </source>
</evidence>
<proteinExistence type="inferred from homology"/>
<comment type="similarity">
    <text evidence="1">Belongs to the universal stress protein A family.</text>
</comment>
<dbReference type="eggNOG" id="COG0589">
    <property type="taxonomic scope" value="Bacteria"/>
</dbReference>
<organism evidence="5 6">
    <name type="scientific">Hoyosella subflava (strain DSM 45089 / JCM 17490 / NBRC 109087 / DQS3-9A1)</name>
    <name type="common">Amycolicicoccus subflavus</name>
    <dbReference type="NCBI Taxonomy" id="443218"/>
    <lineage>
        <taxon>Bacteria</taxon>
        <taxon>Bacillati</taxon>
        <taxon>Actinomycetota</taxon>
        <taxon>Actinomycetes</taxon>
        <taxon>Mycobacteriales</taxon>
        <taxon>Hoyosellaceae</taxon>
        <taxon>Hoyosella</taxon>
    </lineage>
</organism>
<dbReference type="AlphaFoldDB" id="F6EFR1"/>
<dbReference type="InterPro" id="IPR006016">
    <property type="entry name" value="UspA"/>
</dbReference>
<name>F6EFR1_HOYSD</name>
<dbReference type="InterPro" id="IPR006015">
    <property type="entry name" value="Universal_stress_UspA"/>
</dbReference>
<keyword evidence="3" id="KW-0067">ATP-binding</keyword>
<dbReference type="RefSeq" id="WP_013807339.1">
    <property type="nucleotide sequence ID" value="NC_015564.1"/>
</dbReference>
<accession>F6EFR1</accession>
<evidence type="ECO:0000313" key="5">
    <source>
        <dbReference type="EMBL" id="AEF40990.1"/>
    </source>
</evidence>
<evidence type="ECO:0000256" key="3">
    <source>
        <dbReference type="ARBA" id="ARBA00022840"/>
    </source>
</evidence>
<evidence type="ECO:0000256" key="1">
    <source>
        <dbReference type="ARBA" id="ARBA00008791"/>
    </source>
</evidence>
<protein>
    <submittedName>
        <fullName evidence="5">UspA domain protein</fullName>
    </submittedName>
</protein>
<reference evidence="5 6" key="1">
    <citation type="journal article" date="2011" name="J. Bacteriol.">
        <title>Complete genome sequence of Amycolicicoccus subflavus DQS3-9A1T, an actinomycete isolated from crude oil-polluted soil.</title>
        <authorList>
            <person name="Cai M."/>
            <person name="Chen W.M."/>
            <person name="Nie Y."/>
            <person name="Chi C.Q."/>
            <person name="Wang Y.N."/>
            <person name="Tang Y.Q."/>
            <person name="Li G.Y."/>
            <person name="Wu X.L."/>
        </authorList>
    </citation>
    <scope>NUCLEOTIDE SEQUENCE [LARGE SCALE GENOMIC DNA]</scope>
    <source>
        <strain evidence="6">DSM 45089 / DQS3-9A1</strain>
    </source>
</reference>
<feature type="domain" description="UspA" evidence="4">
    <location>
        <begin position="6"/>
        <end position="141"/>
    </location>
</feature>
<gene>
    <name evidence="5" type="ordered locus">AS9A_2543</name>
</gene>
<dbReference type="EMBL" id="CP002786">
    <property type="protein sequence ID" value="AEF40990.1"/>
    <property type="molecule type" value="Genomic_DNA"/>
</dbReference>
<evidence type="ECO:0000256" key="2">
    <source>
        <dbReference type="ARBA" id="ARBA00022741"/>
    </source>
</evidence>
<dbReference type="GO" id="GO:0005524">
    <property type="term" value="F:ATP binding"/>
    <property type="evidence" value="ECO:0007669"/>
    <property type="project" value="UniProtKB-KW"/>
</dbReference>
<dbReference type="SUPFAM" id="SSF52402">
    <property type="entry name" value="Adenine nucleotide alpha hydrolases-like"/>
    <property type="match status" value="2"/>
</dbReference>
<dbReference type="KEGG" id="asd:AS9A_2543"/>
<keyword evidence="2" id="KW-0547">Nucleotide-binding</keyword>
<dbReference type="InterPro" id="IPR014729">
    <property type="entry name" value="Rossmann-like_a/b/a_fold"/>
</dbReference>
<keyword evidence="6" id="KW-1185">Reference proteome</keyword>
<dbReference type="Gene3D" id="3.40.50.620">
    <property type="entry name" value="HUPs"/>
    <property type="match status" value="2"/>
</dbReference>
<dbReference type="HOGENOM" id="CLU_049301_2_3_11"/>
<dbReference type="Pfam" id="PF00582">
    <property type="entry name" value="Usp"/>
    <property type="match status" value="2"/>
</dbReference>
<dbReference type="OrthoDB" id="3174546at2"/>
<dbReference type="PANTHER" id="PTHR46268:SF27">
    <property type="entry name" value="UNIVERSAL STRESS PROTEIN RV2623"/>
    <property type="match status" value="1"/>
</dbReference>
<dbReference type="Proteomes" id="UP000009235">
    <property type="component" value="Chromosome"/>
</dbReference>
<feature type="domain" description="UspA" evidence="4">
    <location>
        <begin position="152"/>
        <end position="287"/>
    </location>
</feature>
<sequence length="290" mass="30132">MTQAAIVAGVDGSAGSERAVRWAAREAVLRRAPLQLVTAMVTSRAAWMPPAFFTLVEAEAAKKVDAARLIAEDECGAGSGVQITTSVLHESARPGLIKASKDAAMLVLGSSGEGESGVAQLLGSTAIALAAHAFCPVAVIRKHSRSVQSRARVVVGVDGTKNSEAAIAEAFRAAALRGAELVALHAWSDFRMSTAFTDVDLSWETVSAAEEAVLAERLAGYAADYPDVPVSRAVVRDSPLPHLIAHSRQADLIVAGSHGRGGFTGMLLGSTSAALIEHAHCPVLVVRSRK</sequence>